<organism evidence="1 2">
    <name type="scientific">Phlebia brevispora</name>
    <dbReference type="NCBI Taxonomy" id="194682"/>
    <lineage>
        <taxon>Eukaryota</taxon>
        <taxon>Fungi</taxon>
        <taxon>Dikarya</taxon>
        <taxon>Basidiomycota</taxon>
        <taxon>Agaricomycotina</taxon>
        <taxon>Agaricomycetes</taxon>
        <taxon>Polyporales</taxon>
        <taxon>Meruliaceae</taxon>
        <taxon>Phlebia</taxon>
    </lineage>
</organism>
<dbReference type="EMBL" id="JANHOG010000180">
    <property type="protein sequence ID" value="KAJ3557166.1"/>
    <property type="molecule type" value="Genomic_DNA"/>
</dbReference>
<name>A0ACC1TBA0_9APHY</name>
<protein>
    <submittedName>
        <fullName evidence="1">Uncharacterized protein</fullName>
    </submittedName>
</protein>
<proteinExistence type="predicted"/>
<gene>
    <name evidence="1" type="ORF">NM688_g1623</name>
</gene>
<comment type="caution">
    <text evidence="1">The sequence shown here is derived from an EMBL/GenBank/DDBJ whole genome shotgun (WGS) entry which is preliminary data.</text>
</comment>
<dbReference type="Proteomes" id="UP001148662">
    <property type="component" value="Unassembled WGS sequence"/>
</dbReference>
<sequence>MVLPSEPEFEQALNEVTASLEVFLKANPEYKKALEIVQVPERIVQFRVVWEDDQGNAQVNRGYRVQVRLSWRDALSGERDLT</sequence>
<keyword evidence="2" id="KW-1185">Reference proteome</keyword>
<evidence type="ECO:0000313" key="2">
    <source>
        <dbReference type="Proteomes" id="UP001148662"/>
    </source>
</evidence>
<accession>A0ACC1TBA0</accession>
<reference evidence="1" key="1">
    <citation type="submission" date="2022-07" db="EMBL/GenBank/DDBJ databases">
        <title>Genome Sequence of Phlebia brevispora.</title>
        <authorList>
            <person name="Buettner E."/>
        </authorList>
    </citation>
    <scope>NUCLEOTIDE SEQUENCE</scope>
    <source>
        <strain evidence="1">MPL23</strain>
    </source>
</reference>
<evidence type="ECO:0000313" key="1">
    <source>
        <dbReference type="EMBL" id="KAJ3557166.1"/>
    </source>
</evidence>